<keyword evidence="2" id="KW-1185">Reference proteome</keyword>
<reference evidence="1 2" key="1">
    <citation type="journal article" date="2012" name="Science">
        <title>The Paleozoic origin of enzymatic lignin decomposition reconstructed from 31 fungal genomes.</title>
        <authorList>
            <person name="Floudas D."/>
            <person name="Binder M."/>
            <person name="Riley R."/>
            <person name="Barry K."/>
            <person name="Blanchette R.A."/>
            <person name="Henrissat B."/>
            <person name="Martinez A.T."/>
            <person name="Otillar R."/>
            <person name="Spatafora J.W."/>
            <person name="Yadav J.S."/>
            <person name="Aerts A."/>
            <person name="Benoit I."/>
            <person name="Boyd A."/>
            <person name="Carlson A."/>
            <person name="Copeland A."/>
            <person name="Coutinho P.M."/>
            <person name="de Vries R.P."/>
            <person name="Ferreira P."/>
            <person name="Findley K."/>
            <person name="Foster B."/>
            <person name="Gaskell J."/>
            <person name="Glotzer D."/>
            <person name="Gorecki P."/>
            <person name="Heitman J."/>
            <person name="Hesse C."/>
            <person name="Hori C."/>
            <person name="Igarashi K."/>
            <person name="Jurgens J.A."/>
            <person name="Kallen N."/>
            <person name="Kersten P."/>
            <person name="Kohler A."/>
            <person name="Kuees U."/>
            <person name="Kumar T.K.A."/>
            <person name="Kuo A."/>
            <person name="LaButti K."/>
            <person name="Larrondo L.F."/>
            <person name="Lindquist E."/>
            <person name="Ling A."/>
            <person name="Lombard V."/>
            <person name="Lucas S."/>
            <person name="Lundell T."/>
            <person name="Martin R."/>
            <person name="McLaughlin D.J."/>
            <person name="Morgenstern I."/>
            <person name="Morin E."/>
            <person name="Murat C."/>
            <person name="Nagy L.G."/>
            <person name="Nolan M."/>
            <person name="Ohm R.A."/>
            <person name="Patyshakuliyeva A."/>
            <person name="Rokas A."/>
            <person name="Ruiz-Duenas F.J."/>
            <person name="Sabat G."/>
            <person name="Salamov A."/>
            <person name="Samejima M."/>
            <person name="Schmutz J."/>
            <person name="Slot J.C."/>
            <person name="St John F."/>
            <person name="Stenlid J."/>
            <person name="Sun H."/>
            <person name="Sun S."/>
            <person name="Syed K."/>
            <person name="Tsang A."/>
            <person name="Wiebenga A."/>
            <person name="Young D."/>
            <person name="Pisabarro A."/>
            <person name="Eastwood D.C."/>
            <person name="Martin F."/>
            <person name="Cullen D."/>
            <person name="Grigoriev I.V."/>
            <person name="Hibbett D.S."/>
        </authorList>
    </citation>
    <scope>NUCLEOTIDE SEQUENCE [LARGE SCALE GENOMIC DNA]</scope>
    <source>
        <strain evidence="1 2">ATCC 11539</strain>
    </source>
</reference>
<proteinExistence type="predicted"/>
<sequence>MMIICIEVPGQGTAIGEYTEDLPEWLLSAVESDELGETAQKLDGQDSSNNEGSDIDLYDIASQNWSCDSNIWRPLRGDSYRRRKMAGYELKLYRNLIKPHCVYDGRWVLCNLSKLQYVRADIVMENVGNALHLGDILLCQIGWSTGSYIGPQYEGSLHDGAWAGDRFHITTMDVVNGSLRKMGEWQDVTRDLMERVVGLWRAVYGPEWPEAKD</sequence>
<name>S7PRR3_GLOTA</name>
<dbReference type="EMBL" id="KB469315">
    <property type="protein sequence ID" value="EPQ50486.1"/>
    <property type="molecule type" value="Genomic_DNA"/>
</dbReference>
<dbReference type="OrthoDB" id="2588098at2759"/>
<dbReference type="AlphaFoldDB" id="S7PRR3"/>
<dbReference type="RefSeq" id="XP_007871024.1">
    <property type="nucleotide sequence ID" value="XM_007872833.1"/>
</dbReference>
<evidence type="ECO:0000313" key="2">
    <source>
        <dbReference type="Proteomes" id="UP000030669"/>
    </source>
</evidence>
<organism evidence="1 2">
    <name type="scientific">Gloeophyllum trabeum (strain ATCC 11539 / FP-39264 / Madison 617)</name>
    <name type="common">Brown rot fungus</name>
    <dbReference type="NCBI Taxonomy" id="670483"/>
    <lineage>
        <taxon>Eukaryota</taxon>
        <taxon>Fungi</taxon>
        <taxon>Dikarya</taxon>
        <taxon>Basidiomycota</taxon>
        <taxon>Agaricomycotina</taxon>
        <taxon>Agaricomycetes</taxon>
        <taxon>Gloeophyllales</taxon>
        <taxon>Gloeophyllaceae</taxon>
        <taxon>Gloeophyllum</taxon>
    </lineage>
</organism>
<gene>
    <name evidence="1" type="ORF">GLOTRDRAFT_133859</name>
</gene>
<dbReference type="Proteomes" id="UP000030669">
    <property type="component" value="Unassembled WGS sequence"/>
</dbReference>
<dbReference type="KEGG" id="gtr:GLOTRDRAFT_133859"/>
<accession>S7PRR3</accession>
<protein>
    <submittedName>
        <fullName evidence="1">Uncharacterized protein</fullName>
    </submittedName>
</protein>
<evidence type="ECO:0000313" key="1">
    <source>
        <dbReference type="EMBL" id="EPQ50486.1"/>
    </source>
</evidence>
<dbReference type="GeneID" id="19302823"/>
<dbReference type="HOGENOM" id="CLU_044126_2_1_1"/>